<evidence type="ECO:0000256" key="7">
    <source>
        <dbReference type="ARBA" id="ARBA00023004"/>
    </source>
</evidence>
<keyword evidence="7" id="KW-0408">Iron</keyword>
<dbReference type="PANTHER" id="PTHR13273">
    <property type="entry name" value="ANAMORSIN"/>
    <property type="match status" value="1"/>
</dbReference>
<keyword evidence="4" id="KW-0004">4Fe-4S</keyword>
<dbReference type="EMBL" id="JALLKP010000001">
    <property type="protein sequence ID" value="KAK2197419.1"/>
    <property type="molecule type" value="Genomic_DNA"/>
</dbReference>
<evidence type="ECO:0000313" key="12">
    <source>
        <dbReference type="Proteomes" id="UP001214638"/>
    </source>
</evidence>
<protein>
    <submittedName>
        <fullName evidence="11">Anamorsin</fullName>
    </submittedName>
</protein>
<dbReference type="InterPro" id="IPR046408">
    <property type="entry name" value="CIAPIN1"/>
</dbReference>
<proteinExistence type="inferred from homology"/>
<accession>A0AAD9PME8</accession>
<keyword evidence="12" id="KW-1185">Reference proteome</keyword>
<dbReference type="GO" id="GO:0016226">
    <property type="term" value="P:iron-sulfur cluster assembly"/>
    <property type="evidence" value="ECO:0007669"/>
    <property type="project" value="InterPro"/>
</dbReference>
<evidence type="ECO:0000256" key="2">
    <source>
        <dbReference type="ARBA" id="ARBA00004496"/>
    </source>
</evidence>
<evidence type="ECO:0000256" key="9">
    <source>
        <dbReference type="ARBA" id="ARBA00023128"/>
    </source>
</evidence>
<dbReference type="Pfam" id="PF05093">
    <property type="entry name" value="CIAPIN1"/>
    <property type="match status" value="1"/>
</dbReference>
<dbReference type="AlphaFoldDB" id="A0AAD9PME8"/>
<evidence type="ECO:0000259" key="10">
    <source>
        <dbReference type="Pfam" id="PF05093"/>
    </source>
</evidence>
<evidence type="ECO:0000256" key="5">
    <source>
        <dbReference type="ARBA" id="ARBA00022490"/>
    </source>
</evidence>
<evidence type="ECO:0000313" key="11">
    <source>
        <dbReference type="EMBL" id="KAK2197419.1"/>
    </source>
</evidence>
<keyword evidence="6" id="KW-0479">Metal-binding</keyword>
<dbReference type="InterPro" id="IPR007785">
    <property type="entry name" value="Anamorsin"/>
</dbReference>
<comment type="similarity">
    <text evidence="3">Belongs to the anamorsin family.</text>
</comment>
<comment type="subcellular location">
    <subcellularLocation>
        <location evidence="2">Cytoplasm</location>
    </subcellularLocation>
</comment>
<organism evidence="11 12">
    <name type="scientific">Babesia duncani</name>
    <dbReference type="NCBI Taxonomy" id="323732"/>
    <lineage>
        <taxon>Eukaryota</taxon>
        <taxon>Sar</taxon>
        <taxon>Alveolata</taxon>
        <taxon>Apicomplexa</taxon>
        <taxon>Aconoidasida</taxon>
        <taxon>Piroplasmida</taxon>
        <taxon>Babesiidae</taxon>
        <taxon>Babesia</taxon>
    </lineage>
</organism>
<dbReference type="GO" id="GO:0005737">
    <property type="term" value="C:cytoplasm"/>
    <property type="evidence" value="ECO:0007669"/>
    <property type="project" value="UniProtKB-SubCell"/>
</dbReference>
<keyword evidence="5" id="KW-0963">Cytoplasm</keyword>
<evidence type="ECO:0000256" key="6">
    <source>
        <dbReference type="ARBA" id="ARBA00022723"/>
    </source>
</evidence>
<evidence type="ECO:0000256" key="3">
    <source>
        <dbReference type="ARBA" id="ARBA00008169"/>
    </source>
</evidence>
<dbReference type="KEGG" id="bdw:94334717"/>
<evidence type="ECO:0000256" key="1">
    <source>
        <dbReference type="ARBA" id="ARBA00001966"/>
    </source>
</evidence>
<name>A0AAD9PME8_9APIC</name>
<gene>
    <name evidence="11" type="ORF">BdWA1_000419</name>
</gene>
<feature type="domain" description="Anamorsin C-terminal" evidence="10">
    <location>
        <begin position="197"/>
        <end position="232"/>
    </location>
</feature>
<comment type="cofactor">
    <cofactor evidence="1">
        <name>[4Fe-4S] cluster</name>
        <dbReference type="ChEBI" id="CHEBI:49883"/>
    </cofactor>
</comment>
<dbReference type="RefSeq" id="XP_067804261.1">
    <property type="nucleotide sequence ID" value="XM_067945470.1"/>
</dbReference>
<dbReference type="GO" id="GO:0046872">
    <property type="term" value="F:metal ion binding"/>
    <property type="evidence" value="ECO:0007669"/>
    <property type="project" value="UniProtKB-KW"/>
</dbReference>
<dbReference type="Proteomes" id="UP001214638">
    <property type="component" value="Unassembled WGS sequence"/>
</dbReference>
<reference evidence="11" key="1">
    <citation type="journal article" date="2023" name="Nat. Microbiol.">
        <title>Babesia duncani multi-omics identifies virulence factors and drug targets.</title>
        <authorList>
            <person name="Singh P."/>
            <person name="Lonardi S."/>
            <person name="Liang Q."/>
            <person name="Vydyam P."/>
            <person name="Khabirova E."/>
            <person name="Fang T."/>
            <person name="Gihaz S."/>
            <person name="Thekkiniath J."/>
            <person name="Munshi M."/>
            <person name="Abel S."/>
            <person name="Ciampossin L."/>
            <person name="Batugedara G."/>
            <person name="Gupta M."/>
            <person name="Lu X.M."/>
            <person name="Lenz T."/>
            <person name="Chakravarty S."/>
            <person name="Cornillot E."/>
            <person name="Hu Y."/>
            <person name="Ma W."/>
            <person name="Gonzalez L.M."/>
            <person name="Sanchez S."/>
            <person name="Estrada K."/>
            <person name="Sanchez-Flores A."/>
            <person name="Montero E."/>
            <person name="Harb O.S."/>
            <person name="Le Roch K.G."/>
            <person name="Mamoun C.B."/>
        </authorList>
    </citation>
    <scope>NUCLEOTIDE SEQUENCE</scope>
    <source>
        <strain evidence="11">WA1</strain>
    </source>
</reference>
<comment type="caution">
    <text evidence="11">The sequence shown here is derived from an EMBL/GenBank/DDBJ whole genome shotgun (WGS) entry which is preliminary data.</text>
</comment>
<keyword evidence="9" id="KW-0496">Mitochondrion</keyword>
<keyword evidence="8" id="KW-0411">Iron-sulfur</keyword>
<dbReference type="PANTHER" id="PTHR13273:SF14">
    <property type="entry name" value="ANAMORSIN"/>
    <property type="match status" value="1"/>
</dbReference>
<sequence length="234" mass="25536">MDCKVLVIANDRQQADRFLSISLNRHSNAPSASNLLKPNSILSPQITQTCATSNAIPKYDLCCPTQRNLKAPVDYILVIVDDVANFSSNKNELLSLYHSILNTNGTLENAIRKECMYAGFINVTITANLGYIWITGKVPEWAGPSTREDKVAPIHDNVSRAPIPSSCDTRPKPCANCTCKRAERQAKDAQAPQPATEAPSSNCGNCYLGDAFRCAACPYRGLPAFKPGQRVSFD</sequence>
<dbReference type="GO" id="GO:0051539">
    <property type="term" value="F:4 iron, 4 sulfur cluster binding"/>
    <property type="evidence" value="ECO:0007669"/>
    <property type="project" value="UniProtKB-KW"/>
</dbReference>
<dbReference type="GeneID" id="94334717"/>
<evidence type="ECO:0000256" key="8">
    <source>
        <dbReference type="ARBA" id="ARBA00023014"/>
    </source>
</evidence>
<evidence type="ECO:0000256" key="4">
    <source>
        <dbReference type="ARBA" id="ARBA00022485"/>
    </source>
</evidence>